<accession>A0A7L2WQA1</accession>
<feature type="domain" description="Reverse transcriptase thumb" evidence="7">
    <location>
        <begin position="16"/>
        <end position="54"/>
    </location>
</feature>
<dbReference type="EMBL" id="VYZV01027594">
    <property type="protein sequence ID" value="NXS72191.1"/>
    <property type="molecule type" value="Genomic_DNA"/>
</dbReference>
<keyword evidence="6" id="KW-0695">RNA-directed DNA polymerase</keyword>
<dbReference type="AlphaFoldDB" id="A0A7L2WQA1"/>
<organism evidence="8 9">
    <name type="scientific">Pandion haliaetus</name>
    <name type="common">Osprey</name>
    <name type="synonym">Falco haliaetus</name>
    <dbReference type="NCBI Taxonomy" id="56262"/>
    <lineage>
        <taxon>Eukaryota</taxon>
        <taxon>Metazoa</taxon>
        <taxon>Chordata</taxon>
        <taxon>Craniata</taxon>
        <taxon>Vertebrata</taxon>
        <taxon>Euteleostomi</taxon>
        <taxon>Archelosauria</taxon>
        <taxon>Archosauria</taxon>
        <taxon>Dinosauria</taxon>
        <taxon>Saurischia</taxon>
        <taxon>Theropoda</taxon>
        <taxon>Coelurosauria</taxon>
        <taxon>Aves</taxon>
        <taxon>Neognathae</taxon>
        <taxon>Neoaves</taxon>
        <taxon>Telluraves</taxon>
        <taxon>Accipitrimorphae</taxon>
        <taxon>Accipitriformes</taxon>
        <taxon>Pandionidae</taxon>
        <taxon>Pandion</taxon>
    </lineage>
</organism>
<dbReference type="Gene3D" id="3.30.70.270">
    <property type="match status" value="1"/>
</dbReference>
<dbReference type="PANTHER" id="PTHR41694">
    <property type="entry name" value="ENDOGENOUS RETROVIRUS GROUP K MEMBER POL PROTEIN"/>
    <property type="match status" value="1"/>
</dbReference>
<dbReference type="PANTHER" id="PTHR41694:SF3">
    <property type="entry name" value="RNA-DIRECTED DNA POLYMERASE-RELATED"/>
    <property type="match status" value="1"/>
</dbReference>
<keyword evidence="4" id="KW-0255">Endonuclease</keyword>
<evidence type="ECO:0000256" key="6">
    <source>
        <dbReference type="ARBA" id="ARBA00022918"/>
    </source>
</evidence>
<dbReference type="Proteomes" id="UP000580171">
    <property type="component" value="Unassembled WGS sequence"/>
</dbReference>
<dbReference type="SUPFAM" id="SSF56672">
    <property type="entry name" value="DNA/RNA polymerases"/>
    <property type="match status" value="1"/>
</dbReference>
<keyword evidence="1" id="KW-0808">Transferase</keyword>
<evidence type="ECO:0000256" key="3">
    <source>
        <dbReference type="ARBA" id="ARBA00022722"/>
    </source>
</evidence>
<gene>
    <name evidence="8" type="primary">Ervk18_3</name>
    <name evidence="8" type="ORF">PANHAL_R13523</name>
</gene>
<evidence type="ECO:0000256" key="4">
    <source>
        <dbReference type="ARBA" id="ARBA00022759"/>
    </source>
</evidence>
<feature type="non-terminal residue" evidence="8">
    <location>
        <position position="55"/>
    </location>
</feature>
<dbReference type="GO" id="GO:0003964">
    <property type="term" value="F:RNA-directed DNA polymerase activity"/>
    <property type="evidence" value="ECO:0007669"/>
    <property type="project" value="UniProtKB-KW"/>
</dbReference>
<dbReference type="GO" id="GO:0004519">
    <property type="term" value="F:endonuclease activity"/>
    <property type="evidence" value="ECO:0007669"/>
    <property type="project" value="UniProtKB-KW"/>
</dbReference>
<dbReference type="GO" id="GO:0035613">
    <property type="term" value="F:RNA stem-loop binding"/>
    <property type="evidence" value="ECO:0007669"/>
    <property type="project" value="TreeGrafter"/>
</dbReference>
<keyword evidence="5" id="KW-0378">Hydrolase</keyword>
<evidence type="ECO:0000313" key="9">
    <source>
        <dbReference type="Proteomes" id="UP000580171"/>
    </source>
</evidence>
<evidence type="ECO:0000256" key="2">
    <source>
        <dbReference type="ARBA" id="ARBA00022695"/>
    </source>
</evidence>
<keyword evidence="2" id="KW-0548">Nucleotidyltransferase</keyword>
<proteinExistence type="predicted"/>
<evidence type="ECO:0000259" key="7">
    <source>
        <dbReference type="Pfam" id="PF06817"/>
    </source>
</evidence>
<sequence>TWRYLGWNITFSSVSPQKLQLTQSLSTLNDVQKLMGDLQWLRPVVGITNDELEVL</sequence>
<evidence type="ECO:0000313" key="8">
    <source>
        <dbReference type="EMBL" id="NXS72191.1"/>
    </source>
</evidence>
<dbReference type="GO" id="GO:0016787">
    <property type="term" value="F:hydrolase activity"/>
    <property type="evidence" value="ECO:0007669"/>
    <property type="project" value="UniProtKB-KW"/>
</dbReference>
<evidence type="ECO:0000256" key="5">
    <source>
        <dbReference type="ARBA" id="ARBA00022801"/>
    </source>
</evidence>
<feature type="non-terminal residue" evidence="8">
    <location>
        <position position="1"/>
    </location>
</feature>
<dbReference type="Pfam" id="PF06817">
    <property type="entry name" value="RVT_thumb"/>
    <property type="match status" value="1"/>
</dbReference>
<protein>
    <submittedName>
        <fullName evidence="8">POK18 protein</fullName>
    </submittedName>
</protein>
<keyword evidence="9" id="KW-1185">Reference proteome</keyword>
<dbReference type="InterPro" id="IPR043502">
    <property type="entry name" value="DNA/RNA_pol_sf"/>
</dbReference>
<comment type="caution">
    <text evidence="8">The sequence shown here is derived from an EMBL/GenBank/DDBJ whole genome shotgun (WGS) entry which is preliminary data.</text>
</comment>
<name>A0A7L2WQA1_PANHA</name>
<evidence type="ECO:0000256" key="1">
    <source>
        <dbReference type="ARBA" id="ARBA00022679"/>
    </source>
</evidence>
<dbReference type="InterPro" id="IPR010661">
    <property type="entry name" value="RVT_thumb"/>
</dbReference>
<dbReference type="InterPro" id="IPR043128">
    <property type="entry name" value="Rev_trsase/Diguanyl_cyclase"/>
</dbReference>
<keyword evidence="3" id="KW-0540">Nuclease</keyword>
<reference evidence="8 9" key="1">
    <citation type="submission" date="2019-09" db="EMBL/GenBank/DDBJ databases">
        <title>Bird 10,000 Genomes (B10K) Project - Family phase.</title>
        <authorList>
            <person name="Zhang G."/>
        </authorList>
    </citation>
    <scope>NUCLEOTIDE SEQUENCE [LARGE SCALE GENOMIC DNA]</scope>
    <source>
        <strain evidence="8">B10K-DU-012-58</strain>
        <tissue evidence="8">Muscle</tissue>
    </source>
</reference>